<dbReference type="Proteomes" id="UP001168640">
    <property type="component" value="Unassembled WGS sequence"/>
</dbReference>
<protein>
    <submittedName>
        <fullName evidence="1">Uncharacterized protein</fullName>
    </submittedName>
</protein>
<evidence type="ECO:0000313" key="1">
    <source>
        <dbReference type="EMBL" id="MDO3720189.1"/>
    </source>
</evidence>
<comment type="caution">
    <text evidence="1">The sequence shown here is derived from an EMBL/GenBank/DDBJ whole genome shotgun (WGS) entry which is preliminary data.</text>
</comment>
<dbReference type="RefSeq" id="WP_302908460.1">
    <property type="nucleotide sequence ID" value="NZ_JAUMIS010000001.1"/>
</dbReference>
<organism evidence="1 2">
    <name type="scientific">Marinobacter suaedae</name>
    <dbReference type="NCBI Taxonomy" id="3057675"/>
    <lineage>
        <taxon>Bacteria</taxon>
        <taxon>Pseudomonadati</taxon>
        <taxon>Pseudomonadota</taxon>
        <taxon>Gammaproteobacteria</taxon>
        <taxon>Pseudomonadales</taxon>
        <taxon>Marinobacteraceae</taxon>
        <taxon>Marinobacter</taxon>
    </lineage>
</organism>
<dbReference type="EMBL" id="JAUMIS010000001">
    <property type="protein sequence ID" value="MDO3720189.1"/>
    <property type="molecule type" value="Genomic_DNA"/>
</dbReference>
<gene>
    <name evidence="1" type="ORF">QVZ43_00545</name>
</gene>
<reference evidence="1" key="1">
    <citation type="submission" date="2023-07" db="EMBL/GenBank/DDBJ databases">
        <title>Marinobacter sp. chi1 genome sequencing and assembly.</title>
        <authorList>
            <person name="Park S."/>
        </authorList>
    </citation>
    <scope>NUCLEOTIDE SEQUENCE</scope>
    <source>
        <strain evidence="1">Chi1</strain>
    </source>
</reference>
<name>A0ABT8VW35_9GAMM</name>
<evidence type="ECO:0000313" key="2">
    <source>
        <dbReference type="Proteomes" id="UP001168640"/>
    </source>
</evidence>
<keyword evidence="2" id="KW-1185">Reference proteome</keyword>
<sequence length="239" mass="25616">MPAFHDNQSHHLGNFYKQFTPKQQKMMSCSPNRKMGLEHNIVSLKDCRLTLNKSLSEAKAVETGYELSRWGLAIVQGVKLACDLAIALGSDSANLIVPGAGAGISLAYGSVQTGVDFYNSRSNSREMMISAGKKVTANHVTVADAILETTSVGKKLAKDFNAGKLGRRLGLEGGKGSLMFGIGTVMSVLDAGHQVFELMEQFSDEGDSGIKSGISTLERAIQKLNSKIALLESEMEKCA</sequence>
<accession>A0ABT8VW35</accession>
<proteinExistence type="predicted"/>